<dbReference type="EMBL" id="CP012109">
    <property type="protein sequence ID" value="AKQ64788.1"/>
    <property type="molecule type" value="Genomic_DNA"/>
</dbReference>
<dbReference type="RefSeq" id="WP_002640818.1">
    <property type="nucleotide sequence ID" value="NZ_CP012109.1"/>
</dbReference>
<organism evidence="1 2">
    <name type="scientific">Pseudomyxococcus hansupus</name>
    <dbReference type="NCBI Taxonomy" id="1297742"/>
    <lineage>
        <taxon>Bacteria</taxon>
        <taxon>Pseudomonadati</taxon>
        <taxon>Myxococcota</taxon>
        <taxon>Myxococcia</taxon>
        <taxon>Myxococcales</taxon>
        <taxon>Cystobacterineae</taxon>
        <taxon>Myxococcaceae</taxon>
        <taxon>Pseudomyxococcus</taxon>
    </lineage>
</organism>
<evidence type="ECO:0000313" key="1">
    <source>
        <dbReference type="EMBL" id="AKQ64788.1"/>
    </source>
</evidence>
<protein>
    <submittedName>
        <fullName evidence="1">Uncharacterized protein</fullName>
    </submittedName>
</protein>
<dbReference type="OrthoDB" id="569698at2"/>
<gene>
    <name evidence="1" type="ORF">A176_001700</name>
</gene>
<dbReference type="Proteomes" id="UP000009026">
    <property type="component" value="Chromosome"/>
</dbReference>
<reference evidence="1 2" key="1">
    <citation type="journal article" date="2016" name="PLoS ONE">
        <title>Complete Genome Sequence and Comparative Genomics of a Novel Myxobacterium Myxococcus hansupus.</title>
        <authorList>
            <person name="Sharma G."/>
            <person name="Narwani T."/>
            <person name="Subramanian S."/>
        </authorList>
    </citation>
    <scope>NUCLEOTIDE SEQUENCE [LARGE SCALE GENOMIC DNA]</scope>
    <source>
        <strain evidence="2">mixupus</strain>
    </source>
</reference>
<proteinExistence type="predicted"/>
<dbReference type="KEGG" id="mym:A176_001700"/>
<dbReference type="PATRIC" id="fig|1297742.4.peg.1720"/>
<dbReference type="InterPro" id="IPR054268">
    <property type="entry name" value="DUF6999"/>
</dbReference>
<dbReference type="eggNOG" id="ENOG502Z7R8">
    <property type="taxonomic scope" value="Bacteria"/>
</dbReference>
<name>A0A0H4WTA1_9BACT</name>
<dbReference type="AlphaFoldDB" id="A0A0H4WTA1"/>
<accession>A0A0H4WTA1</accession>
<keyword evidence="2" id="KW-1185">Reference proteome</keyword>
<dbReference type="STRING" id="1297742.A176_001700"/>
<evidence type="ECO:0000313" key="2">
    <source>
        <dbReference type="Proteomes" id="UP000009026"/>
    </source>
</evidence>
<sequence>MSEPSRVDPVALLNDAPHDPQDPDPWVALFLDRSIPMSERAKAELLVDQRSRSRQFLLPVIRPIARMYIVFFQLLKLFVPNRFTSSKLLHRLLAWGLKTWVSPEANSLILRHFHVGTEILDFIARNTPELGVPTSPIRPTTLEHVKDEIFLNHDLNIYNFVIRLNRALREQGRTLTPPARLDFSGISDTFPIEPLPNRWTNVLDLQSAIEIFTPVYQLFLTDRDFWRASNSLQLDETIALYVATLLQAPGLVALVNNRHPMIPLTTMRAGFRLLLHGLSAESLHAFLVECKHGRMPQLARLVSPALHAQLLGVTGPG</sequence>
<dbReference type="Pfam" id="PF22523">
    <property type="entry name" value="DUF6999"/>
    <property type="match status" value="1"/>
</dbReference>